<proteinExistence type="predicted"/>
<accession>A0A835LZJ9</accession>
<reference evidence="5 6" key="1">
    <citation type="submission" date="2020-10" db="EMBL/GenBank/DDBJ databases">
        <title>The Coptis chinensis genome and diversification of protoberbering-type alkaloids.</title>
        <authorList>
            <person name="Wang B."/>
            <person name="Shu S."/>
            <person name="Song C."/>
            <person name="Liu Y."/>
        </authorList>
    </citation>
    <scope>NUCLEOTIDE SEQUENCE [LARGE SCALE GENOMIC DNA]</scope>
    <source>
        <strain evidence="5">HL-2020</strain>
        <tissue evidence="5">Leaf</tissue>
    </source>
</reference>
<name>A0A835LZJ9_9MAGN</name>
<dbReference type="Gene3D" id="2.60.120.330">
    <property type="entry name" value="B-lactam Antibiotic, Isopenicillin N Synthase, Chain"/>
    <property type="match status" value="1"/>
</dbReference>
<dbReference type="Proteomes" id="UP000631114">
    <property type="component" value="Unassembled WGS sequence"/>
</dbReference>
<keyword evidence="1" id="KW-0479">Metal-binding</keyword>
<evidence type="ECO:0000259" key="4">
    <source>
        <dbReference type="Pfam" id="PF14226"/>
    </source>
</evidence>
<feature type="region of interest" description="Disordered" evidence="3">
    <location>
        <begin position="178"/>
        <end position="199"/>
    </location>
</feature>
<evidence type="ECO:0000256" key="2">
    <source>
        <dbReference type="ARBA" id="ARBA00023004"/>
    </source>
</evidence>
<dbReference type="AlphaFoldDB" id="A0A835LZJ9"/>
<organism evidence="5 6">
    <name type="scientific">Coptis chinensis</name>
    <dbReference type="NCBI Taxonomy" id="261450"/>
    <lineage>
        <taxon>Eukaryota</taxon>
        <taxon>Viridiplantae</taxon>
        <taxon>Streptophyta</taxon>
        <taxon>Embryophyta</taxon>
        <taxon>Tracheophyta</taxon>
        <taxon>Spermatophyta</taxon>
        <taxon>Magnoliopsida</taxon>
        <taxon>Ranunculales</taxon>
        <taxon>Ranunculaceae</taxon>
        <taxon>Coptidoideae</taxon>
        <taxon>Coptis</taxon>
    </lineage>
</organism>
<dbReference type="OrthoDB" id="288590at2759"/>
<gene>
    <name evidence="5" type="ORF">IFM89_008220</name>
</gene>
<dbReference type="Pfam" id="PF14226">
    <property type="entry name" value="DIOX_N"/>
    <property type="match status" value="1"/>
</dbReference>
<dbReference type="InterPro" id="IPR026992">
    <property type="entry name" value="DIOX_N"/>
</dbReference>
<evidence type="ECO:0000313" key="5">
    <source>
        <dbReference type="EMBL" id="KAF9613390.1"/>
    </source>
</evidence>
<evidence type="ECO:0000256" key="3">
    <source>
        <dbReference type="SAM" id="MobiDB-lite"/>
    </source>
</evidence>
<keyword evidence="6" id="KW-1185">Reference proteome</keyword>
<dbReference type="InterPro" id="IPR050295">
    <property type="entry name" value="Plant_2OG-oxidoreductases"/>
</dbReference>
<dbReference type="InterPro" id="IPR027443">
    <property type="entry name" value="IPNS-like_sf"/>
</dbReference>
<evidence type="ECO:0000256" key="1">
    <source>
        <dbReference type="ARBA" id="ARBA00022723"/>
    </source>
</evidence>
<keyword evidence="2" id="KW-0408">Iron</keyword>
<dbReference type="PANTHER" id="PTHR47991">
    <property type="entry name" value="OXOGLUTARATE/IRON-DEPENDENT DIOXYGENASE"/>
    <property type="match status" value="1"/>
</dbReference>
<dbReference type="GO" id="GO:0046872">
    <property type="term" value="F:metal ion binding"/>
    <property type="evidence" value="ECO:0007669"/>
    <property type="project" value="UniProtKB-KW"/>
</dbReference>
<comment type="caution">
    <text evidence="5">The sequence shown here is derived from an EMBL/GenBank/DDBJ whole genome shotgun (WGS) entry which is preliminary data.</text>
</comment>
<dbReference type="EMBL" id="JADFTS010000003">
    <property type="protein sequence ID" value="KAF9613390.1"/>
    <property type="molecule type" value="Genomic_DNA"/>
</dbReference>
<sequence>MILLRKVGFAGTCFHNATSASVTLLFIREHKIQELSIAVYGSESAPLFQSVRKKNMEISVIDLEGLNGDLSNKTMDLLHQACEKWGFFKVSNHGIDVELMEKVKRLVNMHYEEYMKERFYGSDIVKGLQSKEAIREKDWESSFFIWHQPASNLNEVHQFLEDCGHRSNAHQQRQVKADKFDQANGISSEENLPEAPKDRHSIARQQRMLIVTRPLLGSVSQGKDVGGHCKAYEIGTRNSYVVNS</sequence>
<dbReference type="SUPFAM" id="SSF51197">
    <property type="entry name" value="Clavaminate synthase-like"/>
    <property type="match status" value="1"/>
</dbReference>
<protein>
    <recommendedName>
        <fullName evidence="4">Non-haem dioxygenase N-terminal domain-containing protein</fullName>
    </recommendedName>
</protein>
<evidence type="ECO:0000313" key="6">
    <source>
        <dbReference type="Proteomes" id="UP000631114"/>
    </source>
</evidence>
<feature type="domain" description="Non-haem dioxygenase N-terminal" evidence="4">
    <location>
        <begin position="58"/>
        <end position="149"/>
    </location>
</feature>